<protein>
    <submittedName>
        <fullName evidence="2">Aminotransferase</fullName>
    </submittedName>
</protein>
<dbReference type="GO" id="GO:0008483">
    <property type="term" value="F:transaminase activity"/>
    <property type="evidence" value="ECO:0007669"/>
    <property type="project" value="UniProtKB-KW"/>
</dbReference>
<evidence type="ECO:0000313" key="2">
    <source>
        <dbReference type="EMBL" id="GFR36956.1"/>
    </source>
</evidence>
<reference evidence="2" key="1">
    <citation type="submission" date="2020-08" db="EMBL/GenBank/DDBJ databases">
        <authorList>
            <person name="Uke A."/>
            <person name="Chhe C."/>
            <person name="Baramee S."/>
            <person name="Kosugi A."/>
        </authorList>
    </citation>
    <scope>NUCLEOTIDE SEQUENCE</scope>
    <source>
        <strain evidence="2">DA-C8</strain>
    </source>
</reference>
<dbReference type="EMBL" id="BMAQ01000001">
    <property type="protein sequence ID" value="GFR36956.1"/>
    <property type="molecule type" value="Genomic_DNA"/>
</dbReference>
<dbReference type="RefSeq" id="WP_200965266.1">
    <property type="nucleotide sequence ID" value="NZ_BMAQ01000001.1"/>
</dbReference>
<evidence type="ECO:0000259" key="1">
    <source>
        <dbReference type="Pfam" id="PF10006"/>
    </source>
</evidence>
<keyword evidence="3" id="KW-1185">Reference proteome</keyword>
<name>A0A916QA18_9BACL</name>
<dbReference type="AlphaFoldDB" id="A0A916QA18"/>
<feature type="domain" description="DUF2249" evidence="1">
    <location>
        <begin position="7"/>
        <end position="76"/>
    </location>
</feature>
<accession>A0A916QA18</accession>
<organism evidence="2 3">
    <name type="scientific">Insulibacter thermoxylanivorax</name>
    <dbReference type="NCBI Taxonomy" id="2749268"/>
    <lineage>
        <taxon>Bacteria</taxon>
        <taxon>Bacillati</taxon>
        <taxon>Bacillota</taxon>
        <taxon>Bacilli</taxon>
        <taxon>Bacillales</taxon>
        <taxon>Paenibacillaceae</taxon>
        <taxon>Insulibacter</taxon>
    </lineage>
</organism>
<gene>
    <name evidence="2" type="ORF">PRECH8_02520</name>
</gene>
<dbReference type="Proteomes" id="UP000654993">
    <property type="component" value="Unassembled WGS sequence"/>
</dbReference>
<dbReference type="InterPro" id="IPR018720">
    <property type="entry name" value="DUF2249"/>
</dbReference>
<reference evidence="2" key="2">
    <citation type="journal article" date="2021" name="Data Brief">
        <title>Draft genome sequence data of the facultative, thermophilic, xylanolytic bacterium Paenibacillus sp. strain DA-C8.</title>
        <authorList>
            <person name="Chhe C."/>
            <person name="Uke A."/>
            <person name="Baramee S."/>
            <person name="Ungkulpasvich U."/>
            <person name="Tachaapaikoon C."/>
            <person name="Pason P."/>
            <person name="Waeonukul R."/>
            <person name="Ratanakhanokchai K."/>
            <person name="Kosugi A."/>
        </authorList>
    </citation>
    <scope>NUCLEOTIDE SEQUENCE</scope>
    <source>
        <strain evidence="2">DA-C8</strain>
    </source>
</reference>
<evidence type="ECO:0000313" key="3">
    <source>
        <dbReference type="Proteomes" id="UP000654993"/>
    </source>
</evidence>
<comment type="caution">
    <text evidence="2">The sequence shown here is derived from an EMBL/GenBank/DDBJ whole genome shotgun (WGS) entry which is preliminary data.</text>
</comment>
<dbReference type="Pfam" id="PF10006">
    <property type="entry name" value="DUF2249"/>
    <property type="match status" value="1"/>
</dbReference>
<proteinExistence type="predicted"/>
<keyword evidence="2" id="KW-0808">Transferase</keyword>
<sequence>MTEYTATIDATEYPQEQRQQVIFETFRKLQPRETMLLIHDQNPNRLHFHFNVMHAGEFTWDYLEQGPEKYRVMISKIER</sequence>
<keyword evidence="2" id="KW-0032">Aminotransferase</keyword>